<dbReference type="EMBL" id="LSYV01000026">
    <property type="protein sequence ID" value="KXZ48780.1"/>
    <property type="molecule type" value="Genomic_DNA"/>
</dbReference>
<dbReference type="STRING" id="33097.A0A150GHE2"/>
<proteinExistence type="predicted"/>
<comment type="caution">
    <text evidence="1">The sequence shown here is derived from an EMBL/GenBank/DDBJ whole genome shotgun (WGS) entry which is preliminary data.</text>
</comment>
<dbReference type="AlphaFoldDB" id="A0A150GHE2"/>
<protein>
    <submittedName>
        <fullName evidence="1">Uncharacterized protein</fullName>
    </submittedName>
</protein>
<evidence type="ECO:0000313" key="1">
    <source>
        <dbReference type="EMBL" id="KXZ48780.1"/>
    </source>
</evidence>
<evidence type="ECO:0000313" key="2">
    <source>
        <dbReference type="Proteomes" id="UP000075714"/>
    </source>
</evidence>
<reference evidence="2" key="1">
    <citation type="journal article" date="2016" name="Nat. Commun.">
        <title>The Gonium pectorale genome demonstrates co-option of cell cycle regulation during the evolution of multicellularity.</title>
        <authorList>
            <person name="Hanschen E.R."/>
            <person name="Marriage T.N."/>
            <person name="Ferris P.J."/>
            <person name="Hamaji T."/>
            <person name="Toyoda A."/>
            <person name="Fujiyama A."/>
            <person name="Neme R."/>
            <person name="Noguchi H."/>
            <person name="Minakuchi Y."/>
            <person name="Suzuki M."/>
            <person name="Kawai-Toyooka H."/>
            <person name="Smith D.R."/>
            <person name="Sparks H."/>
            <person name="Anderson J."/>
            <person name="Bakaric R."/>
            <person name="Luria V."/>
            <person name="Karger A."/>
            <person name="Kirschner M.W."/>
            <person name="Durand P.M."/>
            <person name="Michod R.E."/>
            <person name="Nozaki H."/>
            <person name="Olson B.J."/>
        </authorList>
    </citation>
    <scope>NUCLEOTIDE SEQUENCE [LARGE SCALE GENOMIC DNA]</scope>
    <source>
        <strain evidence="2">NIES-2863</strain>
    </source>
</reference>
<accession>A0A150GHE2</accession>
<keyword evidence="2" id="KW-1185">Reference proteome</keyword>
<dbReference type="Proteomes" id="UP000075714">
    <property type="component" value="Unassembled WGS sequence"/>
</dbReference>
<name>A0A150GHE2_GONPE</name>
<organism evidence="1 2">
    <name type="scientific">Gonium pectorale</name>
    <name type="common">Green alga</name>
    <dbReference type="NCBI Taxonomy" id="33097"/>
    <lineage>
        <taxon>Eukaryota</taxon>
        <taxon>Viridiplantae</taxon>
        <taxon>Chlorophyta</taxon>
        <taxon>core chlorophytes</taxon>
        <taxon>Chlorophyceae</taxon>
        <taxon>CS clade</taxon>
        <taxon>Chlamydomonadales</taxon>
        <taxon>Volvocaceae</taxon>
        <taxon>Gonium</taxon>
    </lineage>
</organism>
<gene>
    <name evidence="1" type="ORF">GPECTOR_25g364</name>
</gene>
<dbReference type="OrthoDB" id="521726at2759"/>
<sequence length="336" mass="38167">MRLNPDPEPYLGTNQVCHFVEKGEKSGDKLSTRTITAIRLERARHEAVSAERSEASQSPYMAQVTAYRERSRKLDPSRLAQDPRVQDLAALPGVRRSLPTNILDGGPHVNTNIIRYKRDADFVSTTPYDGGPKYNDDVCINNWVQERRDRTYKSGFHPREIRRSGRFDTEYSARFKPSDPEYVHRVVAAYTDGPRFSGLHRIGPTGIADPVFPKNAAETSGQHLFYVKDGFGGAPNQDHTTEGKRGAFWVGTAPHAPHDTVTHSTMRAETLEFQRRCRSEDPRSMVLMSNKPLIHESESTQRIRDELIATNAFTRGWRTIYQTEHKDYSRRPATVA</sequence>